<keyword evidence="2" id="KW-1185">Reference proteome</keyword>
<sequence length="150" mass="17192">MTTSNRFDAAVKKLYAAFHNNTLNPEDCKQCAVGNILDNKDSWRHMTEIHGSTRLNYVGFVHLNLGRRFGGYSPQELLEIEASFLRGCGYHLGKHFCHKPEHYKDSVILFNGLCEVISKLCQLDNMDDVMDCSKLFDFDRGHKEVLTNSF</sequence>
<organism evidence="1 2">
    <name type="scientific">Winogradskyella flava</name>
    <dbReference type="NCBI Taxonomy" id="1884876"/>
    <lineage>
        <taxon>Bacteria</taxon>
        <taxon>Pseudomonadati</taxon>
        <taxon>Bacteroidota</taxon>
        <taxon>Flavobacteriia</taxon>
        <taxon>Flavobacteriales</taxon>
        <taxon>Flavobacteriaceae</taxon>
        <taxon>Winogradskyella</taxon>
    </lineage>
</organism>
<dbReference type="RefSeq" id="WP_185788216.1">
    <property type="nucleotide sequence ID" value="NZ_JACLCP010000001.1"/>
</dbReference>
<name>A0A842IP46_9FLAO</name>
<comment type="caution">
    <text evidence="1">The sequence shown here is derived from an EMBL/GenBank/DDBJ whole genome shotgun (WGS) entry which is preliminary data.</text>
</comment>
<evidence type="ECO:0000313" key="1">
    <source>
        <dbReference type="EMBL" id="MBC2844551.1"/>
    </source>
</evidence>
<accession>A0A842IP46</accession>
<protein>
    <submittedName>
        <fullName evidence="1">Na(+)-translocating NADH-quinone reductase subunit F</fullName>
    </submittedName>
</protein>
<evidence type="ECO:0000313" key="2">
    <source>
        <dbReference type="Proteomes" id="UP000533900"/>
    </source>
</evidence>
<dbReference type="AlphaFoldDB" id="A0A842IP46"/>
<dbReference type="EMBL" id="JACLCP010000001">
    <property type="protein sequence ID" value="MBC2844551.1"/>
    <property type="molecule type" value="Genomic_DNA"/>
</dbReference>
<dbReference type="Proteomes" id="UP000533900">
    <property type="component" value="Unassembled WGS sequence"/>
</dbReference>
<reference evidence="1" key="1">
    <citation type="submission" date="2020-08" db="EMBL/GenBank/DDBJ databases">
        <title>Winogradskyella ouciana sp. nov., isolated from the hadal seawater of the Mariana Trench.</title>
        <authorList>
            <person name="He X."/>
        </authorList>
    </citation>
    <scope>NUCLEOTIDE SEQUENCE [LARGE SCALE GENOMIC DNA]</scope>
    <source>
        <strain evidence="1">KCTC 52348</strain>
    </source>
</reference>
<proteinExistence type="predicted"/>
<gene>
    <name evidence="1" type="ORF">H7F21_05550</name>
</gene>